<reference evidence="2 3" key="1">
    <citation type="journal article" date="2011" name="Science">
        <title>The Selaginella genome identifies genetic changes associated with the evolution of vascular plants.</title>
        <authorList>
            <person name="Banks J.A."/>
            <person name="Nishiyama T."/>
            <person name="Hasebe M."/>
            <person name="Bowman J.L."/>
            <person name="Gribskov M."/>
            <person name="dePamphilis C."/>
            <person name="Albert V.A."/>
            <person name="Aono N."/>
            <person name="Aoyama T."/>
            <person name="Ambrose B.A."/>
            <person name="Ashton N.W."/>
            <person name="Axtell M.J."/>
            <person name="Barker E."/>
            <person name="Barker M.S."/>
            <person name="Bennetzen J.L."/>
            <person name="Bonawitz N.D."/>
            <person name="Chapple C."/>
            <person name="Cheng C."/>
            <person name="Correa L.G."/>
            <person name="Dacre M."/>
            <person name="DeBarry J."/>
            <person name="Dreyer I."/>
            <person name="Elias M."/>
            <person name="Engstrom E.M."/>
            <person name="Estelle M."/>
            <person name="Feng L."/>
            <person name="Finet C."/>
            <person name="Floyd S.K."/>
            <person name="Frommer W.B."/>
            <person name="Fujita T."/>
            <person name="Gramzow L."/>
            <person name="Gutensohn M."/>
            <person name="Harholt J."/>
            <person name="Hattori M."/>
            <person name="Heyl A."/>
            <person name="Hirai T."/>
            <person name="Hiwatashi Y."/>
            <person name="Ishikawa M."/>
            <person name="Iwata M."/>
            <person name="Karol K.G."/>
            <person name="Koehler B."/>
            <person name="Kolukisaoglu U."/>
            <person name="Kubo M."/>
            <person name="Kurata T."/>
            <person name="Lalonde S."/>
            <person name="Li K."/>
            <person name="Li Y."/>
            <person name="Litt A."/>
            <person name="Lyons E."/>
            <person name="Manning G."/>
            <person name="Maruyama T."/>
            <person name="Michael T.P."/>
            <person name="Mikami K."/>
            <person name="Miyazaki S."/>
            <person name="Morinaga S."/>
            <person name="Murata T."/>
            <person name="Mueller-Roeber B."/>
            <person name="Nelson D.R."/>
            <person name="Obara M."/>
            <person name="Oguri Y."/>
            <person name="Olmstead R.G."/>
            <person name="Onodera N."/>
            <person name="Petersen B.L."/>
            <person name="Pils B."/>
            <person name="Prigge M."/>
            <person name="Rensing S.A."/>
            <person name="Riano-Pachon D.M."/>
            <person name="Roberts A.W."/>
            <person name="Sato Y."/>
            <person name="Scheller H.V."/>
            <person name="Schulz B."/>
            <person name="Schulz C."/>
            <person name="Shakirov E.V."/>
            <person name="Shibagaki N."/>
            <person name="Shinohara N."/>
            <person name="Shippen D.E."/>
            <person name="Soerensen I."/>
            <person name="Sotooka R."/>
            <person name="Sugimoto N."/>
            <person name="Sugita M."/>
            <person name="Sumikawa N."/>
            <person name="Tanurdzic M."/>
            <person name="Theissen G."/>
            <person name="Ulvskov P."/>
            <person name="Wakazuki S."/>
            <person name="Weng J.K."/>
            <person name="Willats W.W."/>
            <person name="Wipf D."/>
            <person name="Wolf P.G."/>
            <person name="Yang L."/>
            <person name="Zimmer A.D."/>
            <person name="Zhu Q."/>
            <person name="Mitros T."/>
            <person name="Hellsten U."/>
            <person name="Loque D."/>
            <person name="Otillar R."/>
            <person name="Salamov A."/>
            <person name="Schmutz J."/>
            <person name="Shapiro H."/>
            <person name="Lindquist E."/>
            <person name="Lucas S."/>
            <person name="Rokhsar D."/>
            <person name="Grigoriev I.V."/>
        </authorList>
    </citation>
    <scope>NUCLEOTIDE SEQUENCE [LARGE SCALE GENOMIC DNA]</scope>
</reference>
<evidence type="ECO:0000313" key="2">
    <source>
        <dbReference type="EMBL" id="EFJ09314.1"/>
    </source>
</evidence>
<dbReference type="PANTHER" id="PTHR47926">
    <property type="entry name" value="PENTATRICOPEPTIDE REPEAT-CONTAINING PROTEIN"/>
    <property type="match status" value="1"/>
</dbReference>
<dbReference type="InterPro" id="IPR002885">
    <property type="entry name" value="PPR_rpt"/>
</dbReference>
<dbReference type="GO" id="GO:0003723">
    <property type="term" value="F:RNA binding"/>
    <property type="evidence" value="ECO:0007669"/>
    <property type="project" value="InterPro"/>
</dbReference>
<dbReference type="HOGENOM" id="CLU_002706_0_0_1"/>
<keyword evidence="3" id="KW-1185">Reference proteome</keyword>
<dbReference type="Pfam" id="PF01535">
    <property type="entry name" value="PPR"/>
    <property type="match status" value="2"/>
</dbReference>
<proteinExistence type="predicted"/>
<evidence type="ECO:0000256" key="1">
    <source>
        <dbReference type="ARBA" id="ARBA00022737"/>
    </source>
</evidence>
<organism evidence="3">
    <name type="scientific">Selaginella moellendorffii</name>
    <name type="common">Spikemoss</name>
    <dbReference type="NCBI Taxonomy" id="88036"/>
    <lineage>
        <taxon>Eukaryota</taxon>
        <taxon>Viridiplantae</taxon>
        <taxon>Streptophyta</taxon>
        <taxon>Embryophyta</taxon>
        <taxon>Tracheophyta</taxon>
        <taxon>Lycopodiopsida</taxon>
        <taxon>Selaginellales</taxon>
        <taxon>Selaginellaceae</taxon>
        <taxon>Selaginella</taxon>
    </lineage>
</organism>
<evidence type="ECO:0008006" key="4">
    <source>
        <dbReference type="Google" id="ProtNLM"/>
    </source>
</evidence>
<evidence type="ECO:0000313" key="3">
    <source>
        <dbReference type="Proteomes" id="UP000001514"/>
    </source>
</evidence>
<gene>
    <name evidence="2" type="ORF">SELMODRAFT_130207</name>
</gene>
<accession>D8T1Y9</accession>
<dbReference type="InParanoid" id="D8T1Y9"/>
<dbReference type="EMBL" id="GL377664">
    <property type="protein sequence ID" value="EFJ09314.1"/>
    <property type="molecule type" value="Genomic_DNA"/>
</dbReference>
<dbReference type="InterPro" id="IPR046960">
    <property type="entry name" value="PPR_At4g14850-like_plant"/>
</dbReference>
<dbReference type="KEGG" id="smo:SELMODRAFT_130207"/>
<protein>
    <recommendedName>
        <fullName evidence="4">Pentacotripeptide-repeat region of PRORP domain-containing protein</fullName>
    </recommendedName>
</protein>
<dbReference type="eggNOG" id="KOG4197">
    <property type="taxonomic scope" value="Eukaryota"/>
</dbReference>
<keyword evidence="1" id="KW-0677">Repeat</keyword>
<name>D8T1Y9_SELML</name>
<dbReference type="PANTHER" id="PTHR47926:SF382">
    <property type="entry name" value="PENTACOTRIPEPTIDE-REPEAT REGION OF PRORP DOMAIN-CONTAINING PROTEIN"/>
    <property type="match status" value="1"/>
</dbReference>
<dbReference type="AlphaFoldDB" id="D8T1Y9"/>
<dbReference type="Gramene" id="EFJ09314">
    <property type="protein sequence ID" value="EFJ09314"/>
    <property type="gene ID" value="SELMODRAFT_130207"/>
</dbReference>
<dbReference type="GO" id="GO:0009451">
    <property type="term" value="P:RNA modification"/>
    <property type="evidence" value="ECO:0007669"/>
    <property type="project" value="InterPro"/>
</dbReference>
<dbReference type="InterPro" id="IPR011990">
    <property type="entry name" value="TPR-like_helical_dom_sf"/>
</dbReference>
<dbReference type="Proteomes" id="UP000001514">
    <property type="component" value="Unassembled WGS sequence"/>
</dbReference>
<sequence>MPVRDSIAWTCLLVGSVQCGNSPFAIEMFHRMKTMEPPNETCFVAMLLACSHQGKVYDGRSYFTSMAFDHGLAATRKHYGCLIDLLGRSGYLEEARDLIAAMPWTADYANWTSFLGACREARDLKNAAFGASEVMGLGSRVAAPNLLLASVLEQERN</sequence>
<dbReference type="Gene3D" id="1.25.40.10">
    <property type="entry name" value="Tetratricopeptide repeat domain"/>
    <property type="match status" value="1"/>
</dbReference>